<protein>
    <recommendedName>
        <fullName evidence="8">Mce/MlaD domain-containing protein</fullName>
    </recommendedName>
</protein>
<keyword evidence="5 7" id="KW-1133">Transmembrane helix</keyword>
<evidence type="ECO:0000256" key="2">
    <source>
        <dbReference type="ARBA" id="ARBA00022475"/>
    </source>
</evidence>
<dbReference type="PANTHER" id="PTHR30462:SF0">
    <property type="entry name" value="INTERMEMBRANE TRANSPORT PROTEIN YEBT"/>
    <property type="match status" value="1"/>
</dbReference>
<evidence type="ECO:0000256" key="3">
    <source>
        <dbReference type="ARBA" id="ARBA00022519"/>
    </source>
</evidence>
<dbReference type="Pfam" id="PF02470">
    <property type="entry name" value="MlaD"/>
    <property type="match status" value="6"/>
</dbReference>
<dbReference type="STRING" id="1137799.GZ78_20770"/>
<dbReference type="InterPro" id="IPR051800">
    <property type="entry name" value="PqiA-PqiB_transport"/>
</dbReference>
<keyword evidence="3" id="KW-0997">Cell inner membrane</keyword>
<evidence type="ECO:0000256" key="4">
    <source>
        <dbReference type="ARBA" id="ARBA00022692"/>
    </source>
</evidence>
<evidence type="ECO:0000313" key="9">
    <source>
        <dbReference type="EMBL" id="KEQ16320.1"/>
    </source>
</evidence>
<evidence type="ECO:0000256" key="7">
    <source>
        <dbReference type="SAM" id="Phobius"/>
    </source>
</evidence>
<feature type="domain" description="Mce/MlaD" evidence="8">
    <location>
        <begin position="33"/>
        <end position="123"/>
    </location>
</feature>
<comment type="caution">
    <text evidence="9">The sequence shown here is derived from an EMBL/GenBank/DDBJ whole genome shotgun (WGS) entry which is preliminary data.</text>
</comment>
<keyword evidence="10" id="KW-1185">Reference proteome</keyword>
<proteinExistence type="predicted"/>
<reference evidence="9 10" key="1">
    <citation type="submission" date="2014-06" db="EMBL/GenBank/DDBJ databases">
        <title>Whole Genome Sequences of Three Symbiotic Endozoicomonas Bacteria.</title>
        <authorList>
            <person name="Neave M.J."/>
            <person name="Apprill A."/>
            <person name="Voolstra C.R."/>
        </authorList>
    </citation>
    <scope>NUCLEOTIDE SEQUENCE [LARGE SCALE GENOMIC DNA]</scope>
    <source>
        <strain evidence="9 10">DSM 25634</strain>
    </source>
</reference>
<feature type="domain" description="Mce/MlaD" evidence="8">
    <location>
        <begin position="390"/>
        <end position="448"/>
    </location>
</feature>
<feature type="domain" description="Mce/MlaD" evidence="8">
    <location>
        <begin position="626"/>
        <end position="705"/>
    </location>
</feature>
<dbReference type="Proteomes" id="UP000028073">
    <property type="component" value="Unassembled WGS sequence"/>
</dbReference>
<evidence type="ECO:0000313" key="10">
    <source>
        <dbReference type="Proteomes" id="UP000028073"/>
    </source>
</evidence>
<evidence type="ECO:0000256" key="1">
    <source>
        <dbReference type="ARBA" id="ARBA00004533"/>
    </source>
</evidence>
<dbReference type="EMBL" id="JOKH01000005">
    <property type="protein sequence ID" value="KEQ16320.1"/>
    <property type="molecule type" value="Genomic_DNA"/>
</dbReference>
<keyword evidence="4 7" id="KW-0812">Transmembrane</keyword>
<dbReference type="eggNOG" id="COG3008">
    <property type="taxonomic scope" value="Bacteria"/>
</dbReference>
<keyword evidence="6 7" id="KW-0472">Membrane</keyword>
<feature type="domain" description="Mce/MlaD" evidence="8">
    <location>
        <begin position="510"/>
        <end position="599"/>
    </location>
</feature>
<dbReference type="GO" id="GO:0005886">
    <property type="term" value="C:plasma membrane"/>
    <property type="evidence" value="ECO:0007669"/>
    <property type="project" value="UniProtKB-SubCell"/>
</dbReference>
<feature type="transmembrane region" description="Helical" evidence="7">
    <location>
        <begin position="7"/>
        <end position="26"/>
    </location>
</feature>
<comment type="subcellular location">
    <subcellularLocation>
        <location evidence="1">Cell inner membrane</location>
    </subcellularLocation>
</comment>
<feature type="domain" description="Mce/MlaD" evidence="8">
    <location>
        <begin position="150"/>
        <end position="231"/>
    </location>
</feature>
<evidence type="ECO:0000259" key="8">
    <source>
        <dbReference type="Pfam" id="PF02470"/>
    </source>
</evidence>
<evidence type="ECO:0000256" key="5">
    <source>
        <dbReference type="ARBA" id="ARBA00022989"/>
    </source>
</evidence>
<name>A0A081NCZ7_9GAMM</name>
<accession>A0A081NCZ7</accession>
<keyword evidence="2" id="KW-1003">Cell membrane</keyword>
<sequence length="756" mass="83016">MKERRRVPAIWLLPVIALMIVVFLIWRTLYQNGLEVHVHFDSAKGMKVGKTEVRYNGLAIGKVVRMTMAENLEGVDVELEIDRQMEGYLREYSQFWLVQPQLSVAGVSGLDTLVSGNYIAFKPSEKGEAKLSFSALKSPPTPGIQEGGLSLILQAEELSSVQEGSPVYYRRLKIGEIARYSLSPDDQMVDIHIYIKPAFSHLVRKNTRFWNAGGVDISGSLTNLKIRTQSLVSMIQGGVALYTPEWEEEEPVASDGTRFHLYSDYDAAEAGISISIEFPMDVALGQEKSKILFHGMEVGVIKDTSFNEDYSAVIAEAVIRPEAKPILVKGTRFWVVAPEVNLKGITGLETLLAGRYIAMDVSQVDMKKAEPETQFTGLGSKPPASPSSPGLHLELKADSLEGLNQGSPVLYRKLPVGEVESYTLGKDGVVIKILIKPKYQHLVNKSTLFWNISGVTLEGSLQGFKVRAGTLNSMLSGGIAFKTPDLDAGKVLNKTRFVLYDDVARASETGKVIHILFESADGLQVGTRLKYKGLEMGRVTELNLDANKKAIEARVLLKEGAGWLARSGSRFWLVKPKLGLTNTAHLETLLTGLYIGVSPSASEVAAERESFVADRRAPDDQPRSEGLRIRLVSAQLGSIKPGNPVYYREIPVGVVTGFKLDNPADKVIIFLNIEDRYASLVTDKSRFWNASGVDINFGLFSGAKIRTESLEALLAGGIAFATPEQAEPVAPETAFELAEKPKPEWLKWAPGIVYSE</sequence>
<dbReference type="InterPro" id="IPR003399">
    <property type="entry name" value="Mce/MlaD"/>
</dbReference>
<evidence type="ECO:0000256" key="6">
    <source>
        <dbReference type="ARBA" id="ARBA00023136"/>
    </source>
</evidence>
<gene>
    <name evidence="9" type="ORF">GZ78_20770</name>
</gene>
<dbReference type="AlphaFoldDB" id="A0A081NCZ7"/>
<feature type="domain" description="Mce/MlaD" evidence="8">
    <location>
        <begin position="272"/>
        <end position="360"/>
    </location>
</feature>
<organism evidence="9 10">
    <name type="scientific">Endozoicomonas numazuensis</name>
    <dbReference type="NCBI Taxonomy" id="1137799"/>
    <lineage>
        <taxon>Bacteria</taxon>
        <taxon>Pseudomonadati</taxon>
        <taxon>Pseudomonadota</taxon>
        <taxon>Gammaproteobacteria</taxon>
        <taxon>Oceanospirillales</taxon>
        <taxon>Endozoicomonadaceae</taxon>
        <taxon>Endozoicomonas</taxon>
    </lineage>
</organism>
<dbReference type="PANTHER" id="PTHR30462">
    <property type="entry name" value="INTERMEMBRANE TRANSPORT PROTEIN PQIB-RELATED"/>
    <property type="match status" value="1"/>
</dbReference>